<dbReference type="GO" id="GO:0016491">
    <property type="term" value="F:oxidoreductase activity"/>
    <property type="evidence" value="ECO:0000318"/>
    <property type="project" value="GO_Central"/>
</dbReference>
<dbReference type="OrthoDB" id="2121828at2759"/>
<feature type="signal peptide" evidence="2">
    <location>
        <begin position="1"/>
        <end position="24"/>
    </location>
</feature>
<evidence type="ECO:0000313" key="7">
    <source>
        <dbReference type="Proteomes" id="UP000017836"/>
    </source>
</evidence>
<dbReference type="InterPro" id="IPR011706">
    <property type="entry name" value="Cu-oxidase_C"/>
</dbReference>
<feature type="domain" description="Plastocyanin-like" evidence="5">
    <location>
        <begin position="35"/>
        <end position="147"/>
    </location>
</feature>
<dbReference type="Pfam" id="PF07732">
    <property type="entry name" value="Cu-oxidase_3"/>
    <property type="match status" value="1"/>
</dbReference>
<comment type="similarity">
    <text evidence="1">Belongs to the multicopper oxidase family.</text>
</comment>
<dbReference type="InterPro" id="IPR011707">
    <property type="entry name" value="Cu-oxidase-like_N"/>
</dbReference>
<evidence type="ECO:0000256" key="2">
    <source>
        <dbReference type="SAM" id="SignalP"/>
    </source>
</evidence>
<dbReference type="eggNOG" id="KOG1263">
    <property type="taxonomic scope" value="Eukaryota"/>
</dbReference>
<dbReference type="GO" id="GO:0005507">
    <property type="term" value="F:copper ion binding"/>
    <property type="evidence" value="ECO:0007669"/>
    <property type="project" value="InterPro"/>
</dbReference>
<dbReference type="InterPro" id="IPR001117">
    <property type="entry name" value="Cu-oxidase_2nd"/>
</dbReference>
<keyword evidence="2" id="KW-0732">Signal</keyword>
<dbReference type="InterPro" id="IPR008972">
    <property type="entry name" value="Cupredoxin"/>
</dbReference>
<evidence type="ECO:0000256" key="1">
    <source>
        <dbReference type="ARBA" id="ARBA00010609"/>
    </source>
</evidence>
<dbReference type="PROSITE" id="PS51257">
    <property type="entry name" value="PROKAR_LIPOPROTEIN"/>
    <property type="match status" value="1"/>
</dbReference>
<feature type="chain" id="PRO_5004808300" description="L-ascorbate oxidase" evidence="2">
    <location>
        <begin position="25"/>
        <end position="539"/>
    </location>
</feature>
<name>W1PJH2_AMBTC</name>
<organism evidence="6 7">
    <name type="scientific">Amborella trichopoda</name>
    <dbReference type="NCBI Taxonomy" id="13333"/>
    <lineage>
        <taxon>Eukaryota</taxon>
        <taxon>Viridiplantae</taxon>
        <taxon>Streptophyta</taxon>
        <taxon>Embryophyta</taxon>
        <taxon>Tracheophyta</taxon>
        <taxon>Spermatophyta</taxon>
        <taxon>Magnoliopsida</taxon>
        <taxon>Amborellales</taxon>
        <taxon>Amborellaceae</taxon>
        <taxon>Amborella</taxon>
    </lineage>
</organism>
<dbReference type="CDD" id="cd13846">
    <property type="entry name" value="CuRO_1_AAO_like_1"/>
    <property type="match status" value="1"/>
</dbReference>
<gene>
    <name evidence="6" type="ORF">AMTR_s00169p00049950</name>
</gene>
<dbReference type="PANTHER" id="PTHR11709:SF115">
    <property type="entry name" value="OS07G0119400 PROTEIN"/>
    <property type="match status" value="1"/>
</dbReference>
<dbReference type="STRING" id="13333.W1PJH2"/>
<dbReference type="Pfam" id="PF07731">
    <property type="entry name" value="Cu-oxidase_2"/>
    <property type="match status" value="1"/>
</dbReference>
<feature type="domain" description="Plastocyanin-like" evidence="4">
    <location>
        <begin position="377"/>
        <end position="512"/>
    </location>
</feature>
<evidence type="ECO:0000313" key="6">
    <source>
        <dbReference type="EMBL" id="ERN10137.1"/>
    </source>
</evidence>
<dbReference type="Pfam" id="PF00394">
    <property type="entry name" value="Cu-oxidase"/>
    <property type="match status" value="1"/>
</dbReference>
<dbReference type="InterPro" id="IPR045087">
    <property type="entry name" value="Cu-oxidase_fam"/>
</dbReference>
<evidence type="ECO:0000259" key="4">
    <source>
        <dbReference type="Pfam" id="PF07731"/>
    </source>
</evidence>
<dbReference type="HOGENOM" id="CLU_022744_2_0_1"/>
<dbReference type="InterPro" id="IPR034273">
    <property type="entry name" value="CuRO_1_AAO-like"/>
</dbReference>
<dbReference type="Gene3D" id="2.60.40.420">
    <property type="entry name" value="Cupredoxins - blue copper proteins"/>
    <property type="match status" value="3"/>
</dbReference>
<protein>
    <recommendedName>
        <fullName evidence="8">L-ascorbate oxidase</fullName>
    </recommendedName>
</protein>
<keyword evidence="7" id="KW-1185">Reference proteome</keyword>
<accession>W1PJH2</accession>
<feature type="domain" description="Plastocyanin-like" evidence="3">
    <location>
        <begin position="165"/>
        <end position="296"/>
    </location>
</feature>
<dbReference type="KEGG" id="atr:18438307"/>
<dbReference type="SUPFAM" id="SSF49503">
    <property type="entry name" value="Cupredoxins"/>
    <property type="match status" value="3"/>
</dbReference>
<sequence length="539" mass="60496">MRGKGSPCSIYGILACLIVVLAKADNPYRFLTWTVTYGTISPLGVPQQGILINGQFPGPQLDVITNDNLDINVINKLDEPFLLTWNGIQQRKNSWMDGVLGTNCPIPPNGNFTYRFQPKDQIGTYFYFPTTLMHRAAGGFGGMTVFKRVVIPAPYPPLAGDHQALIGDWYKTNHKDLQKMLDMGRPLAFPDGILINGHANGAYFYADPGKTCFIRISNVGLQTTLNFRIQGHKLKLVEVEGSHTIQNVYDSIDVHVGQSYGVLVVADQPPKDYYVVASTRFTDRVLTSTAIFHYRNTNIPLSLPLPPAPTDVEWSINQARSIRWNLTTNAARPNPQGSFHYGLIKPMRRFVLANSAPLINGKLRYAVNEVSYISPETPLKLADWFNIAGVFDFNTFPSVPSGGFARLGTSVVASSLHDYVEIIFQNNENTIQTWHIDGFSFWVVGMGIGQWKSDSWRTYNLVDAVSRHTTQVYPNSWTAIYLSMDNQGMWNARSAMWARQYLGQQLYFRVFSSERSLAREYSIPHNTLLCGRARGMLIS</sequence>
<dbReference type="AlphaFoldDB" id="W1PJH2"/>
<dbReference type="PANTHER" id="PTHR11709">
    <property type="entry name" value="MULTI-COPPER OXIDASE"/>
    <property type="match status" value="1"/>
</dbReference>
<dbReference type="Gramene" id="ERN10137">
    <property type="protein sequence ID" value="ERN10137"/>
    <property type="gene ID" value="AMTR_s00169p00049950"/>
</dbReference>
<dbReference type="EMBL" id="KI392972">
    <property type="protein sequence ID" value="ERN10137.1"/>
    <property type="molecule type" value="Genomic_DNA"/>
</dbReference>
<reference evidence="7" key="1">
    <citation type="journal article" date="2013" name="Science">
        <title>The Amborella genome and the evolution of flowering plants.</title>
        <authorList>
            <consortium name="Amborella Genome Project"/>
        </authorList>
    </citation>
    <scope>NUCLEOTIDE SEQUENCE [LARGE SCALE GENOMIC DNA]</scope>
</reference>
<dbReference type="OMA" id="NIRSAMW"/>
<evidence type="ECO:0000259" key="5">
    <source>
        <dbReference type="Pfam" id="PF07732"/>
    </source>
</evidence>
<evidence type="ECO:0000259" key="3">
    <source>
        <dbReference type="Pfam" id="PF00394"/>
    </source>
</evidence>
<evidence type="ECO:0008006" key="8">
    <source>
        <dbReference type="Google" id="ProtNLM"/>
    </source>
</evidence>
<dbReference type="Proteomes" id="UP000017836">
    <property type="component" value="Unassembled WGS sequence"/>
</dbReference>
<proteinExistence type="inferred from homology"/>